<feature type="transmembrane region" description="Helical" evidence="1">
    <location>
        <begin position="21"/>
        <end position="40"/>
    </location>
</feature>
<dbReference type="RefSeq" id="XP_013245837.1">
    <property type="nucleotide sequence ID" value="XM_013390383.1"/>
</dbReference>
<proteinExistence type="predicted"/>
<feature type="non-terminal residue" evidence="2">
    <location>
        <position position="1"/>
    </location>
</feature>
<dbReference type="InParanoid" id="A0A066WKA3"/>
<dbReference type="GeneID" id="25263629"/>
<gene>
    <name evidence="2" type="ORF">K437DRAFT_253648</name>
</gene>
<reference evidence="2 3" key="1">
    <citation type="submission" date="2014-05" db="EMBL/GenBank/DDBJ databases">
        <title>Draft genome sequence of a rare smut relative, Tilletiaria anomala UBC 951.</title>
        <authorList>
            <consortium name="DOE Joint Genome Institute"/>
            <person name="Toome M."/>
            <person name="Kuo A."/>
            <person name="Henrissat B."/>
            <person name="Lipzen A."/>
            <person name="Tritt A."/>
            <person name="Yoshinaga Y."/>
            <person name="Zane M."/>
            <person name="Barry K."/>
            <person name="Grigoriev I.V."/>
            <person name="Spatafora J.W."/>
            <person name="Aimea M.C."/>
        </authorList>
    </citation>
    <scope>NUCLEOTIDE SEQUENCE [LARGE SCALE GENOMIC DNA]</scope>
    <source>
        <strain evidence="2 3">UBC 951</strain>
    </source>
</reference>
<dbReference type="Proteomes" id="UP000027361">
    <property type="component" value="Unassembled WGS sequence"/>
</dbReference>
<evidence type="ECO:0000313" key="3">
    <source>
        <dbReference type="Proteomes" id="UP000027361"/>
    </source>
</evidence>
<keyword evidence="1" id="KW-0812">Transmembrane</keyword>
<dbReference type="HOGENOM" id="CLU_3144004_0_0_1"/>
<organism evidence="2 3">
    <name type="scientific">Tilletiaria anomala (strain ATCC 24038 / CBS 436.72 / UBC 951)</name>
    <dbReference type="NCBI Taxonomy" id="1037660"/>
    <lineage>
        <taxon>Eukaryota</taxon>
        <taxon>Fungi</taxon>
        <taxon>Dikarya</taxon>
        <taxon>Basidiomycota</taxon>
        <taxon>Ustilaginomycotina</taxon>
        <taxon>Exobasidiomycetes</taxon>
        <taxon>Georgefischeriales</taxon>
        <taxon>Tilletiariaceae</taxon>
        <taxon>Tilletiaria</taxon>
    </lineage>
</organism>
<evidence type="ECO:0000256" key="1">
    <source>
        <dbReference type="SAM" id="Phobius"/>
    </source>
</evidence>
<accession>A0A066WKA3</accession>
<keyword evidence="1" id="KW-0472">Membrane</keyword>
<keyword evidence="1" id="KW-1133">Transmembrane helix</keyword>
<evidence type="ECO:0000313" key="2">
    <source>
        <dbReference type="EMBL" id="KDN52998.1"/>
    </source>
</evidence>
<dbReference type="EMBL" id="JMSN01000005">
    <property type="protein sequence ID" value="KDN52998.1"/>
    <property type="molecule type" value="Genomic_DNA"/>
</dbReference>
<protein>
    <submittedName>
        <fullName evidence="2">Uncharacterized protein</fullName>
    </submittedName>
</protein>
<sequence>MTHGRGLSTTFLRKLLILRSIYYAHVLTGSMPVAFVVLYMPPEDLVYII</sequence>
<keyword evidence="3" id="KW-1185">Reference proteome</keyword>
<comment type="caution">
    <text evidence="2">The sequence shown here is derived from an EMBL/GenBank/DDBJ whole genome shotgun (WGS) entry which is preliminary data.</text>
</comment>
<dbReference type="AlphaFoldDB" id="A0A066WKA3"/>
<name>A0A066WKA3_TILAU</name>